<feature type="transmembrane region" description="Helical" evidence="1">
    <location>
        <begin position="20"/>
        <end position="42"/>
    </location>
</feature>
<protein>
    <submittedName>
        <fullName evidence="2">Uncharacterized protein</fullName>
    </submittedName>
</protein>
<sequence length="169" mass="19322">MEEKIIENNNKRKLTKNKKLILIAIIILIIGTLLSILGYKMYDRYINRPKYVTLMAQTEAQLSLQFSNISSELAYSMDQSDEKLAARTKCKNAIVSLCDEMKANTPEDLQDYLSKVKEDGSKEGLENVQAVATSLQTFIEKSSDRFKKYDIEQDELKGKVKDILLKKGF</sequence>
<proteinExistence type="predicted"/>
<name>A0ABS7KUD8_CLOSR</name>
<dbReference type="EMBL" id="JAIKTU010000002">
    <property type="protein sequence ID" value="MBY0754424.1"/>
    <property type="molecule type" value="Genomic_DNA"/>
</dbReference>
<evidence type="ECO:0000313" key="3">
    <source>
        <dbReference type="Proteomes" id="UP001299068"/>
    </source>
</evidence>
<gene>
    <name evidence="2" type="ORF">K5V21_03040</name>
</gene>
<keyword evidence="3" id="KW-1185">Reference proteome</keyword>
<reference evidence="2 3" key="1">
    <citation type="journal article" date="2021" name="Cell Host Microbe">
        <title>in vivo commensal control of Clostridioides difficile virulence.</title>
        <authorList>
            <person name="Girinathan B.P."/>
            <person name="Dibenedetto N."/>
            <person name="Worley J.N."/>
            <person name="Peltier J."/>
            <person name="Arrieta-Ortiz M.L."/>
            <person name="Rupa Christinal Immanuel S."/>
            <person name="Lavin R."/>
            <person name="Delaney M.L."/>
            <person name="Cummins C."/>
            <person name="Hoffmann M."/>
            <person name="Luo Y."/>
            <person name="Gonzalez-Escalona N."/>
            <person name="Allard M."/>
            <person name="Onderdonk A.B."/>
            <person name="Gerber G.K."/>
            <person name="Sonenshein A.L."/>
            <person name="Baliga N."/>
            <person name="Dupuy B."/>
            <person name="Bry L."/>
        </authorList>
    </citation>
    <scope>NUCLEOTIDE SEQUENCE [LARGE SCALE GENOMIC DNA]</scope>
    <source>
        <strain evidence="2 3">DSM 599</strain>
    </source>
</reference>
<keyword evidence="1" id="KW-0472">Membrane</keyword>
<evidence type="ECO:0000256" key="1">
    <source>
        <dbReference type="SAM" id="Phobius"/>
    </source>
</evidence>
<evidence type="ECO:0000313" key="2">
    <source>
        <dbReference type="EMBL" id="MBY0754424.1"/>
    </source>
</evidence>
<dbReference type="Proteomes" id="UP001299068">
    <property type="component" value="Unassembled WGS sequence"/>
</dbReference>
<dbReference type="RefSeq" id="WP_221859022.1">
    <property type="nucleotide sequence ID" value="NZ_JAIKTU010000002.1"/>
</dbReference>
<organism evidence="2 3">
    <name type="scientific">Clostridium sardiniense</name>
    <name type="common">Clostridium absonum</name>
    <dbReference type="NCBI Taxonomy" id="29369"/>
    <lineage>
        <taxon>Bacteria</taxon>
        <taxon>Bacillati</taxon>
        <taxon>Bacillota</taxon>
        <taxon>Clostridia</taxon>
        <taxon>Eubacteriales</taxon>
        <taxon>Clostridiaceae</taxon>
        <taxon>Clostridium</taxon>
    </lineage>
</organism>
<comment type="caution">
    <text evidence="2">The sequence shown here is derived from an EMBL/GenBank/DDBJ whole genome shotgun (WGS) entry which is preliminary data.</text>
</comment>
<accession>A0ABS7KUD8</accession>
<keyword evidence="1" id="KW-1133">Transmembrane helix</keyword>
<keyword evidence="1" id="KW-0812">Transmembrane</keyword>